<evidence type="ECO:0000313" key="3">
    <source>
        <dbReference type="EMBL" id="KYF78134.1"/>
    </source>
</evidence>
<dbReference type="EMBL" id="JEMB01002819">
    <property type="protein sequence ID" value="KYF78134.1"/>
    <property type="molecule type" value="Genomic_DNA"/>
</dbReference>
<protein>
    <submittedName>
        <fullName evidence="3">Anti-anti-sigma factor</fullName>
    </submittedName>
</protein>
<comment type="caution">
    <text evidence="3">The sequence shown here is derived from an EMBL/GenBank/DDBJ whole genome shotgun (WGS) entry which is preliminary data.</text>
</comment>
<reference evidence="3 4" key="1">
    <citation type="submission" date="2014-02" db="EMBL/GenBank/DDBJ databases">
        <title>The small core and large imbalanced accessory genome model reveals a collaborative survival strategy of Sorangium cellulosum strains in nature.</title>
        <authorList>
            <person name="Han K."/>
            <person name="Peng R."/>
            <person name="Blom J."/>
            <person name="Li Y.-Z."/>
        </authorList>
    </citation>
    <scope>NUCLEOTIDE SEQUENCE [LARGE SCALE GENOMIC DNA]</scope>
    <source>
        <strain evidence="3 4">So0011-07</strain>
    </source>
</reference>
<dbReference type="PANTHER" id="PTHR33745">
    <property type="entry name" value="RSBT ANTAGONIST PROTEIN RSBS-RELATED"/>
    <property type="match status" value="1"/>
</dbReference>
<accession>A0A150RCX3</accession>
<dbReference type="PROSITE" id="PS50801">
    <property type="entry name" value="STAS"/>
    <property type="match status" value="1"/>
</dbReference>
<gene>
    <name evidence="3" type="ORF">BE17_05785</name>
</gene>
<evidence type="ECO:0000259" key="2">
    <source>
        <dbReference type="PROSITE" id="PS50801"/>
    </source>
</evidence>
<proteinExistence type="predicted"/>
<dbReference type="InterPro" id="IPR036513">
    <property type="entry name" value="STAS_dom_sf"/>
</dbReference>
<dbReference type="Pfam" id="PF01740">
    <property type="entry name" value="STAS"/>
    <property type="match status" value="1"/>
</dbReference>
<dbReference type="PANTHER" id="PTHR33745:SF1">
    <property type="entry name" value="RSBT ANTAGONIST PROTEIN RSBS"/>
    <property type="match status" value="1"/>
</dbReference>
<dbReference type="AlphaFoldDB" id="A0A150RCX3"/>
<organism evidence="3 4">
    <name type="scientific">Sorangium cellulosum</name>
    <name type="common">Polyangium cellulosum</name>
    <dbReference type="NCBI Taxonomy" id="56"/>
    <lineage>
        <taxon>Bacteria</taxon>
        <taxon>Pseudomonadati</taxon>
        <taxon>Myxococcota</taxon>
        <taxon>Polyangia</taxon>
        <taxon>Polyangiales</taxon>
        <taxon>Polyangiaceae</taxon>
        <taxon>Sorangium</taxon>
    </lineage>
</organism>
<name>A0A150RCX3_SORCE</name>
<feature type="compositionally biased region" description="Low complexity" evidence="1">
    <location>
        <begin position="163"/>
        <end position="175"/>
    </location>
</feature>
<dbReference type="CDD" id="cd07041">
    <property type="entry name" value="STAS_RsbR_RsbS_like"/>
    <property type="match status" value="1"/>
</dbReference>
<evidence type="ECO:0000256" key="1">
    <source>
        <dbReference type="SAM" id="MobiDB-lite"/>
    </source>
</evidence>
<dbReference type="InterPro" id="IPR002645">
    <property type="entry name" value="STAS_dom"/>
</dbReference>
<dbReference type="SUPFAM" id="SSF52091">
    <property type="entry name" value="SpoIIaa-like"/>
    <property type="match status" value="1"/>
</dbReference>
<feature type="region of interest" description="Disordered" evidence="1">
    <location>
        <begin position="124"/>
        <end position="189"/>
    </location>
</feature>
<dbReference type="InterPro" id="IPR051932">
    <property type="entry name" value="Bact_StressResp_Reg"/>
</dbReference>
<sequence>MTMELKRLPIINLWDRILVPIQGDVTDDLAEQLNTEVLRAIHESGAKGLVIDLTAVWIMDSHLCAVLSNLASAARLMGTPTILSGLSPEIAMTLQAMGVELAAVKTALTLEQALTMLGLEVRRAEARDEDDDEDDDDLFDEDEDEDEDEDGWEADDRGDSRRASSGARPSRSTSSADRRTSAKSRLRRR</sequence>
<evidence type="ECO:0000313" key="4">
    <source>
        <dbReference type="Proteomes" id="UP000075635"/>
    </source>
</evidence>
<dbReference type="Gene3D" id="3.30.750.24">
    <property type="entry name" value="STAS domain"/>
    <property type="match status" value="1"/>
</dbReference>
<dbReference type="Proteomes" id="UP000075635">
    <property type="component" value="Unassembled WGS sequence"/>
</dbReference>
<feature type="compositionally biased region" description="Acidic residues" evidence="1">
    <location>
        <begin position="127"/>
        <end position="153"/>
    </location>
</feature>
<feature type="domain" description="STAS" evidence="2">
    <location>
        <begin position="17"/>
        <end position="117"/>
    </location>
</feature>